<evidence type="ECO:0000313" key="2">
    <source>
        <dbReference type="EMBL" id="PWA40991.1"/>
    </source>
</evidence>
<dbReference type="AlphaFoldDB" id="A0A2U1KW61"/>
<reference evidence="2 3" key="1">
    <citation type="journal article" date="2018" name="Mol. Plant">
        <title>The genome of Artemisia annua provides insight into the evolution of Asteraceae family and artemisinin biosynthesis.</title>
        <authorList>
            <person name="Shen Q."/>
            <person name="Zhang L."/>
            <person name="Liao Z."/>
            <person name="Wang S."/>
            <person name="Yan T."/>
            <person name="Shi P."/>
            <person name="Liu M."/>
            <person name="Fu X."/>
            <person name="Pan Q."/>
            <person name="Wang Y."/>
            <person name="Lv Z."/>
            <person name="Lu X."/>
            <person name="Zhang F."/>
            <person name="Jiang W."/>
            <person name="Ma Y."/>
            <person name="Chen M."/>
            <person name="Hao X."/>
            <person name="Li L."/>
            <person name="Tang Y."/>
            <person name="Lv G."/>
            <person name="Zhou Y."/>
            <person name="Sun X."/>
            <person name="Brodelius P.E."/>
            <person name="Rose J.K.C."/>
            <person name="Tang K."/>
        </authorList>
    </citation>
    <scope>NUCLEOTIDE SEQUENCE [LARGE SCALE GENOMIC DNA]</scope>
    <source>
        <strain evidence="3">cv. Huhao1</strain>
        <tissue evidence="2">Leaf</tissue>
    </source>
</reference>
<dbReference type="EMBL" id="PKPP01013391">
    <property type="protein sequence ID" value="PWA40991.1"/>
    <property type="molecule type" value="Genomic_DNA"/>
</dbReference>
<evidence type="ECO:0000256" key="1">
    <source>
        <dbReference type="SAM" id="MobiDB-lite"/>
    </source>
</evidence>
<feature type="region of interest" description="Disordered" evidence="1">
    <location>
        <begin position="79"/>
        <end position="147"/>
    </location>
</feature>
<organism evidence="2 3">
    <name type="scientific">Artemisia annua</name>
    <name type="common">Sweet wormwood</name>
    <dbReference type="NCBI Taxonomy" id="35608"/>
    <lineage>
        <taxon>Eukaryota</taxon>
        <taxon>Viridiplantae</taxon>
        <taxon>Streptophyta</taxon>
        <taxon>Embryophyta</taxon>
        <taxon>Tracheophyta</taxon>
        <taxon>Spermatophyta</taxon>
        <taxon>Magnoliopsida</taxon>
        <taxon>eudicotyledons</taxon>
        <taxon>Gunneridae</taxon>
        <taxon>Pentapetalae</taxon>
        <taxon>asterids</taxon>
        <taxon>campanulids</taxon>
        <taxon>Asterales</taxon>
        <taxon>Asteraceae</taxon>
        <taxon>Asteroideae</taxon>
        <taxon>Anthemideae</taxon>
        <taxon>Artemisiinae</taxon>
        <taxon>Artemisia</taxon>
    </lineage>
</organism>
<feature type="compositionally biased region" description="Polar residues" evidence="1">
    <location>
        <begin position="118"/>
        <end position="134"/>
    </location>
</feature>
<name>A0A2U1KW61_ARTAN</name>
<evidence type="ECO:0000313" key="3">
    <source>
        <dbReference type="Proteomes" id="UP000245207"/>
    </source>
</evidence>
<sequence length="147" mass="16295">MQIGQDLVYEINRSPKLERVCFNCGSKILGLNNEMHHKMLPEDKANKNANLKVVANAYNNLEGLAGLVQLIALLEEQNKDSPEENADESVATDSNSKFNHVNGKPDINDVPMEDNQASEETNVGRQDLNESTLDLNARDGDEDSEAR</sequence>
<dbReference type="OrthoDB" id="2020529at2759"/>
<gene>
    <name evidence="2" type="ORF">CTI12_AA557580</name>
</gene>
<dbReference type="Proteomes" id="UP000245207">
    <property type="component" value="Unassembled WGS sequence"/>
</dbReference>
<comment type="caution">
    <text evidence="2">The sequence shown here is derived from an EMBL/GenBank/DDBJ whole genome shotgun (WGS) entry which is preliminary data.</text>
</comment>
<protein>
    <submittedName>
        <fullName evidence="2">Uncharacterized protein</fullName>
    </submittedName>
</protein>
<keyword evidence="3" id="KW-1185">Reference proteome</keyword>
<proteinExistence type="predicted"/>
<accession>A0A2U1KW61</accession>